<organism evidence="4 5">
    <name type="scientific">Zizania palustris</name>
    <name type="common">Northern wild rice</name>
    <dbReference type="NCBI Taxonomy" id="103762"/>
    <lineage>
        <taxon>Eukaryota</taxon>
        <taxon>Viridiplantae</taxon>
        <taxon>Streptophyta</taxon>
        <taxon>Embryophyta</taxon>
        <taxon>Tracheophyta</taxon>
        <taxon>Spermatophyta</taxon>
        <taxon>Magnoliopsida</taxon>
        <taxon>Liliopsida</taxon>
        <taxon>Poales</taxon>
        <taxon>Poaceae</taxon>
        <taxon>BOP clade</taxon>
        <taxon>Oryzoideae</taxon>
        <taxon>Oryzeae</taxon>
        <taxon>Zizaniinae</taxon>
        <taxon>Zizania</taxon>
    </lineage>
</organism>
<proteinExistence type="predicted"/>
<dbReference type="PANTHER" id="PTHR46248:SF9">
    <property type="entry name" value="EXPRESSED PROTEIN"/>
    <property type="match status" value="1"/>
</dbReference>
<protein>
    <recommendedName>
        <fullName evidence="3">Ternary complex factor MIP1 leucine-zipper domain-containing protein</fullName>
    </recommendedName>
</protein>
<dbReference type="Pfam" id="PF14389">
    <property type="entry name" value="Lzipper-MIP1"/>
    <property type="match status" value="1"/>
</dbReference>
<evidence type="ECO:0000256" key="2">
    <source>
        <dbReference type="SAM" id="MobiDB-lite"/>
    </source>
</evidence>
<reference evidence="4" key="2">
    <citation type="submission" date="2021-02" db="EMBL/GenBank/DDBJ databases">
        <authorList>
            <person name="Kimball J.A."/>
            <person name="Haas M.W."/>
            <person name="Macchietto M."/>
            <person name="Kono T."/>
            <person name="Duquette J."/>
            <person name="Shao M."/>
        </authorList>
    </citation>
    <scope>NUCLEOTIDE SEQUENCE</scope>
    <source>
        <tissue evidence="4">Fresh leaf tissue</tissue>
    </source>
</reference>
<accession>A0A8J6BLD6</accession>
<feature type="coiled-coil region" evidence="1">
    <location>
        <begin position="109"/>
        <end position="189"/>
    </location>
</feature>
<dbReference type="OrthoDB" id="418495at2759"/>
<evidence type="ECO:0000313" key="4">
    <source>
        <dbReference type="EMBL" id="KAG8087401.1"/>
    </source>
</evidence>
<name>A0A8J6BLD6_ZIZPA</name>
<feature type="compositionally biased region" description="Low complexity" evidence="2">
    <location>
        <begin position="287"/>
        <end position="302"/>
    </location>
</feature>
<evidence type="ECO:0000259" key="3">
    <source>
        <dbReference type="Pfam" id="PF14389"/>
    </source>
</evidence>
<reference evidence="4" key="1">
    <citation type="journal article" date="2021" name="bioRxiv">
        <title>Whole Genome Assembly and Annotation of Northern Wild Rice, Zizania palustris L., Supports a Whole Genome Duplication in the Zizania Genus.</title>
        <authorList>
            <person name="Haas M."/>
            <person name="Kono T."/>
            <person name="Macchietto M."/>
            <person name="Millas R."/>
            <person name="McGilp L."/>
            <person name="Shao M."/>
            <person name="Duquette J."/>
            <person name="Hirsch C.N."/>
            <person name="Kimball J."/>
        </authorList>
    </citation>
    <scope>NUCLEOTIDE SEQUENCE</scope>
    <source>
        <tissue evidence="4">Fresh leaf tissue</tissue>
    </source>
</reference>
<comment type="caution">
    <text evidence="4">The sequence shown here is derived from an EMBL/GenBank/DDBJ whole genome shotgun (WGS) entry which is preliminary data.</text>
</comment>
<keyword evidence="5" id="KW-1185">Reference proteome</keyword>
<dbReference type="EMBL" id="JAAALK010000082">
    <property type="protein sequence ID" value="KAG8087401.1"/>
    <property type="molecule type" value="Genomic_DNA"/>
</dbReference>
<evidence type="ECO:0000313" key="5">
    <source>
        <dbReference type="Proteomes" id="UP000729402"/>
    </source>
</evidence>
<dbReference type="InterPro" id="IPR025757">
    <property type="entry name" value="MIP1_Leuzipper"/>
</dbReference>
<dbReference type="PANTHER" id="PTHR46248">
    <property type="entry name" value="EXPRESSED PROTEIN"/>
    <property type="match status" value="1"/>
</dbReference>
<dbReference type="AlphaFoldDB" id="A0A8J6BLD6"/>
<dbReference type="Proteomes" id="UP000729402">
    <property type="component" value="Unassembled WGS sequence"/>
</dbReference>
<evidence type="ECO:0000256" key="1">
    <source>
        <dbReference type="SAM" id="Coils"/>
    </source>
</evidence>
<feature type="region of interest" description="Disordered" evidence="2">
    <location>
        <begin position="279"/>
        <end position="318"/>
    </location>
</feature>
<gene>
    <name evidence="4" type="ORF">GUJ93_ZPchr0010g10864</name>
</gene>
<sequence>MCLCTPHCLLSSSNFDGFVLKVSTLKRAPWDPFLWRAIQIRYLLIAPRCCSPALNLISCPLHLRTEKSLLCFFPAMIKVMEKDHKRPISKMPAMKASSNAAPKIITNRIQSRRDRKISLQQDVDKLRKKLRYEENVHRALERAFTRPLGALPRLPPYLPSLTLELLAEVAVLEEEVVRLEEKVADFRQGIYEEAAIISMAKTAYLSNTEQCANCSSLKRVSNVMQTPRNPKENQSCVTNYFRDFRQADIDSEKFSTSANKVSEELMTCLLNIFSQMRSSDGQDEARSSSPSASGSCESSGDGARAGDPYGVLESGSRDDIGPYKQFQAVGATSFDQNVFGSTAFRPCSESSHQLA</sequence>
<keyword evidence="1" id="KW-0175">Coiled coil</keyword>
<feature type="domain" description="Ternary complex factor MIP1 leucine-zipper" evidence="3">
    <location>
        <begin position="112"/>
        <end position="193"/>
    </location>
</feature>